<dbReference type="AlphaFoldDB" id="A0A7S1WUZ8"/>
<name>A0A7S1WUZ8_ALECA</name>
<dbReference type="InterPro" id="IPR002110">
    <property type="entry name" value="Ankyrin_rpt"/>
</dbReference>
<dbReference type="InterPro" id="IPR036770">
    <property type="entry name" value="Ankyrin_rpt-contain_sf"/>
</dbReference>
<evidence type="ECO:0000313" key="2">
    <source>
        <dbReference type="EMBL" id="CAD9188080.1"/>
    </source>
</evidence>
<dbReference type="Pfam" id="PF12796">
    <property type="entry name" value="Ank_2"/>
    <property type="match status" value="1"/>
</dbReference>
<accession>A0A7S1WUZ8</accession>
<proteinExistence type="predicted"/>
<dbReference type="SUPFAM" id="SSF48403">
    <property type="entry name" value="Ankyrin repeat"/>
    <property type="match status" value="1"/>
</dbReference>
<dbReference type="Gene3D" id="1.25.40.20">
    <property type="entry name" value="Ankyrin repeat-containing domain"/>
    <property type="match status" value="1"/>
</dbReference>
<evidence type="ECO:0000256" key="1">
    <source>
        <dbReference type="SAM" id="MobiDB-lite"/>
    </source>
</evidence>
<dbReference type="EMBL" id="HBGE01108791">
    <property type="protein sequence ID" value="CAD9188080.1"/>
    <property type="molecule type" value="Transcribed_RNA"/>
</dbReference>
<protein>
    <submittedName>
        <fullName evidence="2">Uncharacterized protein</fullName>
    </submittedName>
</protein>
<gene>
    <name evidence="2" type="ORF">ACAT0790_LOCUS64854</name>
</gene>
<reference evidence="2" key="1">
    <citation type="submission" date="2021-01" db="EMBL/GenBank/DDBJ databases">
        <authorList>
            <person name="Corre E."/>
            <person name="Pelletier E."/>
            <person name="Niang G."/>
            <person name="Scheremetjew M."/>
            <person name="Finn R."/>
            <person name="Kale V."/>
            <person name="Holt S."/>
            <person name="Cochrane G."/>
            <person name="Meng A."/>
            <person name="Brown T."/>
            <person name="Cohen L."/>
        </authorList>
    </citation>
    <scope>NUCLEOTIDE SEQUENCE</scope>
    <source>
        <strain evidence="2">OF101</strain>
    </source>
</reference>
<sequence>MAFIVEEEPEEEPEDATGMQVAAAEGAIVVSTGQGEARPVRPEQIKFHMSCRDGDLEAVKRWLDGDQREQVDLDWSDSVGMTALMWVAQDGCVPVARALLEARADPTIADGMRPGAPFTALEYALAEFSNDDNDDDDDDEYYQEADEDDNRELRLEVAEIIRRYMPKEATAN</sequence>
<organism evidence="2">
    <name type="scientific">Alexandrium catenella</name>
    <name type="common">Red tide dinoflagellate</name>
    <name type="synonym">Gonyaulax catenella</name>
    <dbReference type="NCBI Taxonomy" id="2925"/>
    <lineage>
        <taxon>Eukaryota</taxon>
        <taxon>Sar</taxon>
        <taxon>Alveolata</taxon>
        <taxon>Dinophyceae</taxon>
        <taxon>Gonyaulacales</taxon>
        <taxon>Pyrocystaceae</taxon>
        <taxon>Alexandrium</taxon>
    </lineage>
</organism>
<feature type="region of interest" description="Disordered" evidence="1">
    <location>
        <begin position="129"/>
        <end position="149"/>
    </location>
</feature>